<feature type="region of interest" description="Disordered" evidence="1">
    <location>
        <begin position="1"/>
        <end position="26"/>
    </location>
</feature>
<accession>A0A3D8K2Q4</accession>
<gene>
    <name evidence="2" type="ORF">DWV00_08145</name>
</gene>
<dbReference type="Proteomes" id="UP000256838">
    <property type="component" value="Unassembled WGS sequence"/>
</dbReference>
<name>A0A3D8K2Q4_9BURK</name>
<dbReference type="RefSeq" id="WP_115533046.1">
    <property type="nucleotide sequence ID" value="NZ_QRGA01000004.1"/>
</dbReference>
<protein>
    <submittedName>
        <fullName evidence="2">Uncharacterized protein</fullName>
    </submittedName>
</protein>
<reference evidence="2 3" key="1">
    <citation type="submission" date="2018-08" db="EMBL/GenBank/DDBJ databases">
        <title>Paraburkholderia sp. DHOM06 isolated from forest soil.</title>
        <authorList>
            <person name="Gao Z.-H."/>
            <person name="Qiu L.-H."/>
        </authorList>
    </citation>
    <scope>NUCLEOTIDE SEQUENCE [LARGE SCALE GENOMIC DNA]</scope>
    <source>
        <strain evidence="2 3">DHOM06</strain>
    </source>
</reference>
<dbReference type="EMBL" id="QRGA01000004">
    <property type="protein sequence ID" value="RDU99598.1"/>
    <property type="molecule type" value="Genomic_DNA"/>
</dbReference>
<organism evidence="2 3">
    <name type="scientific">Trinickia dinghuensis</name>
    <dbReference type="NCBI Taxonomy" id="2291023"/>
    <lineage>
        <taxon>Bacteria</taxon>
        <taxon>Pseudomonadati</taxon>
        <taxon>Pseudomonadota</taxon>
        <taxon>Betaproteobacteria</taxon>
        <taxon>Burkholderiales</taxon>
        <taxon>Burkholderiaceae</taxon>
        <taxon>Trinickia</taxon>
    </lineage>
</organism>
<proteinExistence type="predicted"/>
<dbReference type="AlphaFoldDB" id="A0A3D8K2Q4"/>
<sequence>MSRTLAVLRSAPHPVRGGHGHGPVWADTPSADGTVTVFDLMGNPTAVPYIDGVVTLTLTESPIYVISSNANVIASNVTVPVGYTGQ</sequence>
<evidence type="ECO:0000256" key="1">
    <source>
        <dbReference type="SAM" id="MobiDB-lite"/>
    </source>
</evidence>
<keyword evidence="3" id="KW-1185">Reference proteome</keyword>
<comment type="caution">
    <text evidence="2">The sequence shown here is derived from an EMBL/GenBank/DDBJ whole genome shotgun (WGS) entry which is preliminary data.</text>
</comment>
<evidence type="ECO:0000313" key="2">
    <source>
        <dbReference type="EMBL" id="RDU99598.1"/>
    </source>
</evidence>
<evidence type="ECO:0000313" key="3">
    <source>
        <dbReference type="Proteomes" id="UP000256838"/>
    </source>
</evidence>